<proteinExistence type="predicted"/>
<accession>A0ABP0MNX2</accession>
<evidence type="ECO:0000313" key="4">
    <source>
        <dbReference type="Proteomes" id="UP001642484"/>
    </source>
</evidence>
<sequence>MVAPIAWESMQDAGLLRRPRFTPLLGRWMGRPSWRRDEATCQRQSLWTRGFLTAMSCRAGHKATGIHRCRVCEESFPFRNSLFRHLRVQHPTLHLNHVCSQCKISPIPGTCFLGTKASVLCSRCYMHLGRNKQDDFEPCDVPKHMCRDIKPTELDRPPLNPPFSGCPLQMPKTLAFPSALLDAFNQYASMERPVLRVPSKTLLRDVPLHDLESAFASGMLCATPIGCKSTFTHAEHEQWLELAKEDPDRDVALAPRHPILTSDLLQTVLRYNTLRPSLSLKDIRRVAKSVWGHESSVSEWQACAEKTRGLRIKRCRGSDGHHSPTIETPQEEGVAKPFDHECFAFRFLAKVNNQEFYSTNSLAESIFHYALHPDDGQVPVDMCYELVRLARQSGNVVGGHPPASSSDGAMRVQLWKDSFDGNSPGDTPVAIFDRKTKGFWSRNEVKNEILREKLHGPFRMQVVWNGDVLPTRGVRNAAACCEEYGGCFARKLCEQHERSSCNQRDDCEYVHRKLVRRGGTSTLSNGLNRQNCKVTEEQLCDLGISQSSHCDLFWMSMLEGEPRIPLDEVLRRWSERCSKSKTELVQQLQEEIQLGSVNVLVLAYRSCLASHWKQKAMADLEGAMHVPGVSIWLSAALVEPPLQLLDCLDQFFRREQLSMRLSRLSAACRSCFGLDISSHGWLRLAKAAGYRTFRPPSRGRRDWLLRQQGESRKTRWTPHGDCTRRKEDLAEFVGDSVEQWPSLGVLLESARTFGPASLQPGLNERSRLAALYSILREVADLSDLGKDDEISESQDETSACEEESEVELADLELKQNGDDSGCSSEEFEGERCQIFPPPSHAVQMSKWPLPSTPLQVLKSTFAQLDHTTLRGVPVVKGKRVLKLTKPYADLRKTLLKLKNMDDEGAVEPDVARQFLQAAGYEKSLIRDWLGHDGRPVNFDLLAAMLAAAWRRATRPHAACGTCGEQSLGVQEILAGLLLAKAFSSDGQGRSHKLRRRIAGLLWRHPPLRGRLLLTSRGGSIGMGLDTTKSDHDLFLFIQDGDPSMVQELYEVLLDLQQDEKTHLRLKRAKILCKDFAVEIQGYYRSKDFDLVPFTDIQSSDTSGECQWDPVREVWQRILHKDLAPKLQDLSLQHPDGYLMTRVMKSWNESLPKIRRRKHPFISVHLPLMVLGAGDHGCFEECNSPQTYVLASLKFIGENWLRSELDPDDVTWQDVNAKPHLQRMTQKYLESVTQKELERLLQTKTRLFEEACSLRGDDRMSADGVMSLMREFFGCDLCLLRPDRKAALAKRL</sequence>
<gene>
    <name evidence="3" type="ORF">CCMP2556_LOCUS26740</name>
</gene>
<protein>
    <recommendedName>
        <fullName evidence="2">C2H2-type domain-containing protein</fullName>
    </recommendedName>
</protein>
<dbReference type="Proteomes" id="UP001642484">
    <property type="component" value="Unassembled WGS sequence"/>
</dbReference>
<reference evidence="3 4" key="1">
    <citation type="submission" date="2024-02" db="EMBL/GenBank/DDBJ databases">
        <authorList>
            <person name="Chen Y."/>
            <person name="Shah S."/>
            <person name="Dougan E. K."/>
            <person name="Thang M."/>
            <person name="Chan C."/>
        </authorList>
    </citation>
    <scope>NUCLEOTIDE SEQUENCE [LARGE SCALE GENOMIC DNA]</scope>
</reference>
<keyword evidence="1" id="KW-0863">Zinc-finger</keyword>
<evidence type="ECO:0000259" key="2">
    <source>
        <dbReference type="PROSITE" id="PS50157"/>
    </source>
</evidence>
<keyword evidence="1" id="KW-0862">Zinc</keyword>
<dbReference type="EMBL" id="CAXAMN010018890">
    <property type="protein sequence ID" value="CAK9053187.1"/>
    <property type="molecule type" value="Genomic_DNA"/>
</dbReference>
<dbReference type="InterPro" id="IPR013087">
    <property type="entry name" value="Znf_C2H2_type"/>
</dbReference>
<dbReference type="PROSITE" id="PS00028">
    <property type="entry name" value="ZINC_FINGER_C2H2_1"/>
    <property type="match status" value="1"/>
</dbReference>
<organism evidence="3 4">
    <name type="scientific">Durusdinium trenchii</name>
    <dbReference type="NCBI Taxonomy" id="1381693"/>
    <lineage>
        <taxon>Eukaryota</taxon>
        <taxon>Sar</taxon>
        <taxon>Alveolata</taxon>
        <taxon>Dinophyceae</taxon>
        <taxon>Suessiales</taxon>
        <taxon>Symbiodiniaceae</taxon>
        <taxon>Durusdinium</taxon>
    </lineage>
</organism>
<evidence type="ECO:0000256" key="1">
    <source>
        <dbReference type="PROSITE-ProRule" id="PRU00042"/>
    </source>
</evidence>
<dbReference type="PROSITE" id="PS50157">
    <property type="entry name" value="ZINC_FINGER_C2H2_2"/>
    <property type="match status" value="1"/>
</dbReference>
<keyword evidence="4" id="KW-1185">Reference proteome</keyword>
<feature type="domain" description="C2H2-type" evidence="2">
    <location>
        <begin position="67"/>
        <end position="90"/>
    </location>
</feature>
<comment type="caution">
    <text evidence="3">The sequence shown here is derived from an EMBL/GenBank/DDBJ whole genome shotgun (WGS) entry which is preliminary data.</text>
</comment>
<evidence type="ECO:0000313" key="3">
    <source>
        <dbReference type="EMBL" id="CAK9053187.1"/>
    </source>
</evidence>
<name>A0ABP0MNX2_9DINO</name>
<keyword evidence="1" id="KW-0479">Metal-binding</keyword>